<evidence type="ECO:0008006" key="7">
    <source>
        <dbReference type="Google" id="ProtNLM"/>
    </source>
</evidence>
<evidence type="ECO:0000313" key="6">
    <source>
        <dbReference type="Proteomes" id="UP000013827"/>
    </source>
</evidence>
<reference evidence="6" key="1">
    <citation type="journal article" date="2013" name="Nature">
        <title>Pan genome of the phytoplankton Emiliania underpins its global distribution.</title>
        <authorList>
            <person name="Read B.A."/>
            <person name="Kegel J."/>
            <person name="Klute M.J."/>
            <person name="Kuo A."/>
            <person name="Lefebvre S.C."/>
            <person name="Maumus F."/>
            <person name="Mayer C."/>
            <person name="Miller J."/>
            <person name="Monier A."/>
            <person name="Salamov A."/>
            <person name="Young J."/>
            <person name="Aguilar M."/>
            <person name="Claverie J.M."/>
            <person name="Frickenhaus S."/>
            <person name="Gonzalez K."/>
            <person name="Herman E.K."/>
            <person name="Lin Y.C."/>
            <person name="Napier J."/>
            <person name="Ogata H."/>
            <person name="Sarno A.F."/>
            <person name="Shmutz J."/>
            <person name="Schroeder D."/>
            <person name="de Vargas C."/>
            <person name="Verret F."/>
            <person name="von Dassow P."/>
            <person name="Valentin K."/>
            <person name="Van de Peer Y."/>
            <person name="Wheeler G."/>
            <person name="Dacks J.B."/>
            <person name="Delwiche C.F."/>
            <person name="Dyhrman S.T."/>
            <person name="Glockner G."/>
            <person name="John U."/>
            <person name="Richards T."/>
            <person name="Worden A.Z."/>
            <person name="Zhang X."/>
            <person name="Grigoriev I.V."/>
            <person name="Allen A.E."/>
            <person name="Bidle K."/>
            <person name="Borodovsky M."/>
            <person name="Bowler C."/>
            <person name="Brownlee C."/>
            <person name="Cock J.M."/>
            <person name="Elias M."/>
            <person name="Gladyshev V.N."/>
            <person name="Groth M."/>
            <person name="Guda C."/>
            <person name="Hadaegh A."/>
            <person name="Iglesias-Rodriguez M.D."/>
            <person name="Jenkins J."/>
            <person name="Jones B.M."/>
            <person name="Lawson T."/>
            <person name="Leese F."/>
            <person name="Lindquist E."/>
            <person name="Lobanov A."/>
            <person name="Lomsadze A."/>
            <person name="Malik S.B."/>
            <person name="Marsh M.E."/>
            <person name="Mackinder L."/>
            <person name="Mock T."/>
            <person name="Mueller-Roeber B."/>
            <person name="Pagarete A."/>
            <person name="Parker M."/>
            <person name="Probert I."/>
            <person name="Quesneville H."/>
            <person name="Raines C."/>
            <person name="Rensing S.A."/>
            <person name="Riano-Pachon D.M."/>
            <person name="Richier S."/>
            <person name="Rokitta S."/>
            <person name="Shiraiwa Y."/>
            <person name="Soanes D.M."/>
            <person name="van der Giezen M."/>
            <person name="Wahlund T.M."/>
            <person name="Williams B."/>
            <person name="Wilson W."/>
            <person name="Wolfe G."/>
            <person name="Wurch L.L."/>
        </authorList>
    </citation>
    <scope>NUCLEOTIDE SEQUENCE</scope>
</reference>
<dbReference type="OMA" id="PRANEIR"/>
<dbReference type="Pfam" id="PF00406">
    <property type="entry name" value="ADK"/>
    <property type="match status" value="1"/>
</dbReference>
<name>A0A0D3JW38_EMIH1</name>
<dbReference type="PROSITE" id="PS00113">
    <property type="entry name" value="ADENYLATE_KINASE"/>
    <property type="match status" value="1"/>
</dbReference>
<protein>
    <recommendedName>
        <fullName evidence="7">Adenylate kinase</fullName>
    </recommendedName>
</protein>
<keyword evidence="1 4" id="KW-0808">Transferase</keyword>
<keyword evidence="3 4" id="KW-0418">Kinase</keyword>
<dbReference type="KEGG" id="ehx:EMIHUDRAFT_56864"/>
<dbReference type="GO" id="GO:0019205">
    <property type="term" value="F:nucleobase-containing compound kinase activity"/>
    <property type="evidence" value="ECO:0007669"/>
    <property type="project" value="InterPro"/>
</dbReference>
<dbReference type="STRING" id="2903.R1CXC6"/>
<evidence type="ECO:0000256" key="4">
    <source>
        <dbReference type="RuleBase" id="RU003330"/>
    </source>
</evidence>
<dbReference type="eggNOG" id="KOG3079">
    <property type="taxonomic scope" value="Eukaryota"/>
</dbReference>
<reference evidence="5" key="2">
    <citation type="submission" date="2024-10" db="UniProtKB">
        <authorList>
            <consortium name="EnsemblProtists"/>
        </authorList>
    </citation>
    <scope>IDENTIFICATION</scope>
</reference>
<dbReference type="InterPro" id="IPR027417">
    <property type="entry name" value="P-loop_NTPase"/>
</dbReference>
<proteinExistence type="inferred from homology"/>
<dbReference type="AlphaFoldDB" id="A0A0D3JW38"/>
<dbReference type="GO" id="GO:0006139">
    <property type="term" value="P:nucleobase-containing compound metabolic process"/>
    <property type="evidence" value="ECO:0007669"/>
    <property type="project" value="InterPro"/>
</dbReference>
<dbReference type="GO" id="GO:0005524">
    <property type="term" value="F:ATP binding"/>
    <property type="evidence" value="ECO:0007669"/>
    <property type="project" value="InterPro"/>
</dbReference>
<evidence type="ECO:0000256" key="1">
    <source>
        <dbReference type="ARBA" id="ARBA00022679"/>
    </source>
</evidence>
<dbReference type="InterPro" id="IPR000850">
    <property type="entry name" value="Adenylat/UMP-CMP_kin"/>
</dbReference>
<accession>A0A0D3JW38</accession>
<dbReference type="PRINTS" id="PR00094">
    <property type="entry name" value="ADENYLTKNASE"/>
</dbReference>
<comment type="similarity">
    <text evidence="4">Belongs to the adenylate kinase family.</text>
</comment>
<sequence>MVVGGPGSGKGVLCRRLVDECDVSHVSCGDLLRSEVEADTPLGREVAGIMLRGELVSSALIVTLLRRRMRSFGGRRLLLDGFPRSRDNAIDFEAQCGRPELALHLVCDEEKMLERILRRAQTEGRADDTRKAAVRRIAVYRQQSEPTLEWLR</sequence>
<dbReference type="InterPro" id="IPR033690">
    <property type="entry name" value="Adenylat_kinase_CS"/>
</dbReference>
<evidence type="ECO:0000256" key="2">
    <source>
        <dbReference type="ARBA" id="ARBA00022741"/>
    </source>
</evidence>
<dbReference type="SUPFAM" id="SSF52540">
    <property type="entry name" value="P-loop containing nucleoside triphosphate hydrolases"/>
    <property type="match status" value="1"/>
</dbReference>
<evidence type="ECO:0000313" key="5">
    <source>
        <dbReference type="EnsemblProtists" id="EOD27723"/>
    </source>
</evidence>
<keyword evidence="2" id="KW-0547">Nucleotide-binding</keyword>
<dbReference type="PANTHER" id="PTHR23359">
    <property type="entry name" value="NUCLEOTIDE KINASE"/>
    <property type="match status" value="1"/>
</dbReference>
<dbReference type="CDD" id="cd01428">
    <property type="entry name" value="ADK"/>
    <property type="match status" value="1"/>
</dbReference>
<evidence type="ECO:0000256" key="3">
    <source>
        <dbReference type="ARBA" id="ARBA00022777"/>
    </source>
</evidence>
<dbReference type="Proteomes" id="UP000013827">
    <property type="component" value="Unassembled WGS sequence"/>
</dbReference>
<dbReference type="EnsemblProtists" id="EOD27723">
    <property type="protein sequence ID" value="EOD27723"/>
    <property type="gene ID" value="EMIHUDRAFT_56864"/>
</dbReference>
<keyword evidence="6" id="KW-1185">Reference proteome</keyword>
<dbReference type="PaxDb" id="2903-EOD27723"/>
<dbReference type="Gene3D" id="3.40.50.300">
    <property type="entry name" value="P-loop containing nucleotide triphosphate hydrolases"/>
    <property type="match status" value="1"/>
</dbReference>
<organism evidence="5 6">
    <name type="scientific">Emiliania huxleyi (strain CCMP1516)</name>
    <dbReference type="NCBI Taxonomy" id="280463"/>
    <lineage>
        <taxon>Eukaryota</taxon>
        <taxon>Haptista</taxon>
        <taxon>Haptophyta</taxon>
        <taxon>Prymnesiophyceae</taxon>
        <taxon>Isochrysidales</taxon>
        <taxon>Noelaerhabdaceae</taxon>
        <taxon>Emiliania</taxon>
    </lineage>
</organism>
<dbReference type="HOGENOM" id="CLU_032354_4_1_1"/>
<dbReference type="HAMAP" id="MF_00235">
    <property type="entry name" value="Adenylate_kinase_Adk"/>
    <property type="match status" value="1"/>
</dbReference>